<dbReference type="EMBL" id="MK500502">
    <property type="protein sequence ID" value="QBK90921.1"/>
    <property type="molecule type" value="Genomic_DNA"/>
</dbReference>
<protein>
    <recommendedName>
        <fullName evidence="2">C1q domain protein</fullName>
    </recommendedName>
</protein>
<name>A0A481Z899_9VIRU</name>
<evidence type="ECO:0008006" key="2">
    <source>
        <dbReference type="Google" id="ProtNLM"/>
    </source>
</evidence>
<organism evidence="1">
    <name type="scientific">Pithovirus LCPAC201</name>
    <dbReference type="NCBI Taxonomy" id="2506591"/>
    <lineage>
        <taxon>Viruses</taxon>
        <taxon>Pithoviruses</taxon>
    </lineage>
</organism>
<reference evidence="1" key="1">
    <citation type="journal article" date="2019" name="MBio">
        <title>Virus Genomes from Deep Sea Sediments Expand the Ocean Megavirome and Support Independent Origins of Viral Gigantism.</title>
        <authorList>
            <person name="Backstrom D."/>
            <person name="Yutin N."/>
            <person name="Jorgensen S.L."/>
            <person name="Dharamshi J."/>
            <person name="Homa F."/>
            <person name="Zaremba-Niedwiedzka K."/>
            <person name="Spang A."/>
            <person name="Wolf Y.I."/>
            <person name="Koonin E.V."/>
            <person name="Ettema T.J."/>
        </authorList>
    </citation>
    <scope>NUCLEOTIDE SEQUENCE</scope>
</reference>
<proteinExistence type="predicted"/>
<evidence type="ECO:0000313" key="1">
    <source>
        <dbReference type="EMBL" id="QBK90921.1"/>
    </source>
</evidence>
<gene>
    <name evidence="1" type="ORF">LCPAC201_02220</name>
</gene>
<dbReference type="SUPFAM" id="SSF49842">
    <property type="entry name" value="TNF-like"/>
    <property type="match status" value="1"/>
</dbReference>
<sequence length="184" mass="21036">MTKCETPKLKYLRGSASPTIKNDEFLEAFSYVGIEGPLIKSFDKDVGKFTAQQHGIYTFVYYITFQNQEDGDKRNDGERLCQLRRTFATPRIENSFIGQYHSVPSQKIGITPFFTLMNISATLEMEKGDTVQLAVYQNNTDQEDIIAFIEFHFVFLSKLCPLLKTNNQILAKSDPINYPHQNGT</sequence>
<dbReference type="Gene3D" id="2.60.120.40">
    <property type="match status" value="1"/>
</dbReference>
<dbReference type="InterPro" id="IPR008983">
    <property type="entry name" value="Tumour_necrosis_fac-like_dom"/>
</dbReference>
<accession>A0A481Z899</accession>